<dbReference type="PANTHER" id="PTHR47268">
    <property type="entry name" value="ACYLPHOSPHATASE"/>
    <property type="match status" value="1"/>
</dbReference>
<dbReference type="Proteomes" id="UP001498771">
    <property type="component" value="Unassembled WGS sequence"/>
</dbReference>
<name>A0ABR1FFE8_9ASCO</name>
<dbReference type="EC" id="3.6.1.7" evidence="1"/>
<comment type="similarity">
    <text evidence="2">Belongs to the acylphosphatase family.</text>
</comment>
<dbReference type="SUPFAM" id="SSF54975">
    <property type="entry name" value="Acylphosphatase/BLUF domain-like"/>
    <property type="match status" value="1"/>
</dbReference>
<accession>A0ABR1FFE8</accession>
<protein>
    <recommendedName>
        <fullName evidence="1">acylphosphatase</fullName>
        <ecNumber evidence="1">3.6.1.7</ecNumber>
    </recommendedName>
</protein>
<dbReference type="InterPro" id="IPR017968">
    <property type="entry name" value="Acylphosphatase_CS"/>
</dbReference>
<evidence type="ECO:0000259" key="3">
    <source>
        <dbReference type="PROSITE" id="PS51160"/>
    </source>
</evidence>
<dbReference type="PANTHER" id="PTHR47268:SF4">
    <property type="entry name" value="ACYLPHOSPHATASE"/>
    <property type="match status" value="1"/>
</dbReference>
<comment type="catalytic activity">
    <reaction evidence="1">
        <text>an acyl phosphate + H2O = a carboxylate + phosphate + H(+)</text>
        <dbReference type="Rhea" id="RHEA:14965"/>
        <dbReference type="ChEBI" id="CHEBI:15377"/>
        <dbReference type="ChEBI" id="CHEBI:15378"/>
        <dbReference type="ChEBI" id="CHEBI:29067"/>
        <dbReference type="ChEBI" id="CHEBI:43474"/>
        <dbReference type="ChEBI" id="CHEBI:59918"/>
        <dbReference type="EC" id="3.6.1.7"/>
    </reaction>
</comment>
<dbReference type="InterPro" id="IPR020456">
    <property type="entry name" value="Acylphosphatase"/>
</dbReference>
<keyword evidence="1" id="KW-0378">Hydrolase</keyword>
<dbReference type="PROSITE" id="PS00150">
    <property type="entry name" value="ACYLPHOSPHATASE_1"/>
    <property type="match status" value="1"/>
</dbReference>
<feature type="active site" evidence="1">
    <location>
        <position position="39"/>
    </location>
</feature>
<organism evidence="4 5">
    <name type="scientific">Myxozyma melibiosi</name>
    <dbReference type="NCBI Taxonomy" id="54550"/>
    <lineage>
        <taxon>Eukaryota</taxon>
        <taxon>Fungi</taxon>
        <taxon>Dikarya</taxon>
        <taxon>Ascomycota</taxon>
        <taxon>Saccharomycotina</taxon>
        <taxon>Lipomycetes</taxon>
        <taxon>Lipomycetales</taxon>
        <taxon>Lipomycetaceae</taxon>
        <taxon>Myxozyma</taxon>
    </lineage>
</organism>
<feature type="active site" evidence="1">
    <location>
        <position position="20"/>
    </location>
</feature>
<dbReference type="EMBL" id="JBBJBU010000001">
    <property type="protein sequence ID" value="KAK7208599.1"/>
    <property type="molecule type" value="Genomic_DNA"/>
</dbReference>
<dbReference type="RefSeq" id="XP_064771632.1">
    <property type="nucleotide sequence ID" value="XM_064915207.1"/>
</dbReference>
<keyword evidence="5" id="KW-1185">Reference proteome</keyword>
<dbReference type="Pfam" id="PF00708">
    <property type="entry name" value="Acylphosphatase"/>
    <property type="match status" value="1"/>
</dbReference>
<feature type="domain" description="Acylphosphatase-like" evidence="3">
    <location>
        <begin position="5"/>
        <end position="94"/>
    </location>
</feature>
<sequence length="96" mass="10692">MLSKRIGFEVTGYVQGVGFRRYVERTARELGGITGFVYNTKQGTVRGEAQTGSSETLELFVQRLKRGSTISRVEKVEVREMQAVVGETGFTIKKTV</sequence>
<dbReference type="Gene3D" id="3.30.70.100">
    <property type="match status" value="1"/>
</dbReference>
<proteinExistence type="inferred from homology"/>
<comment type="caution">
    <text evidence="4">The sequence shown here is derived from an EMBL/GenBank/DDBJ whole genome shotgun (WGS) entry which is preliminary data.</text>
</comment>
<reference evidence="4 5" key="1">
    <citation type="submission" date="2024-03" db="EMBL/GenBank/DDBJ databases">
        <title>Genome-scale model development and genomic sequencing of the oleaginous clade Lipomyces.</title>
        <authorList>
            <consortium name="Lawrence Berkeley National Laboratory"/>
            <person name="Czajka J.J."/>
            <person name="Han Y."/>
            <person name="Kim J."/>
            <person name="Mondo S.J."/>
            <person name="Hofstad B.A."/>
            <person name="Robles A."/>
            <person name="Haridas S."/>
            <person name="Riley R."/>
            <person name="LaButti K."/>
            <person name="Pangilinan J."/>
            <person name="Andreopoulos W."/>
            <person name="Lipzen A."/>
            <person name="Yan J."/>
            <person name="Wang M."/>
            <person name="Ng V."/>
            <person name="Grigoriev I.V."/>
            <person name="Spatafora J.W."/>
            <person name="Magnuson J.K."/>
            <person name="Baker S.E."/>
            <person name="Pomraning K.R."/>
        </authorList>
    </citation>
    <scope>NUCLEOTIDE SEQUENCE [LARGE SCALE GENOMIC DNA]</scope>
    <source>
        <strain evidence="4 5">Phaff 52-87</strain>
    </source>
</reference>
<evidence type="ECO:0000256" key="1">
    <source>
        <dbReference type="PROSITE-ProRule" id="PRU00520"/>
    </source>
</evidence>
<dbReference type="PROSITE" id="PS51160">
    <property type="entry name" value="ACYLPHOSPHATASE_3"/>
    <property type="match status" value="1"/>
</dbReference>
<dbReference type="GeneID" id="90040719"/>
<gene>
    <name evidence="4" type="ORF">BZA70DRAFT_55618</name>
</gene>
<evidence type="ECO:0000256" key="2">
    <source>
        <dbReference type="RuleBase" id="RU004168"/>
    </source>
</evidence>
<evidence type="ECO:0000313" key="4">
    <source>
        <dbReference type="EMBL" id="KAK7208599.1"/>
    </source>
</evidence>
<dbReference type="InterPro" id="IPR001792">
    <property type="entry name" value="Acylphosphatase-like_dom"/>
</dbReference>
<evidence type="ECO:0000313" key="5">
    <source>
        <dbReference type="Proteomes" id="UP001498771"/>
    </source>
</evidence>
<dbReference type="InterPro" id="IPR036046">
    <property type="entry name" value="Acylphosphatase-like_dom_sf"/>
</dbReference>